<evidence type="ECO:0000256" key="18">
    <source>
        <dbReference type="SAM" id="Coils"/>
    </source>
</evidence>
<evidence type="ECO:0000256" key="12">
    <source>
        <dbReference type="ARBA" id="ARBA00022683"/>
    </source>
</evidence>
<dbReference type="EMBL" id="JACJJC010000001">
    <property type="protein sequence ID" value="MBM6703067.1"/>
    <property type="molecule type" value="Genomic_DNA"/>
</dbReference>
<dbReference type="Pfam" id="PF05524">
    <property type="entry name" value="PEP-utilisers_N"/>
    <property type="match status" value="1"/>
</dbReference>
<evidence type="ECO:0000256" key="16">
    <source>
        <dbReference type="ARBA" id="ARBA00033235"/>
    </source>
</evidence>
<evidence type="ECO:0000259" key="20">
    <source>
        <dbReference type="Pfam" id="PF00391"/>
    </source>
</evidence>
<dbReference type="InterPro" id="IPR023151">
    <property type="entry name" value="PEP_util_CS"/>
</dbReference>
<evidence type="ECO:0000256" key="3">
    <source>
        <dbReference type="ARBA" id="ARBA00002728"/>
    </source>
</evidence>
<feature type="region of interest" description="Disordered" evidence="19">
    <location>
        <begin position="1"/>
        <end position="51"/>
    </location>
</feature>
<comment type="function">
    <text evidence="3 17">General (non sugar-specific) component of the phosphoenolpyruvate-dependent sugar phosphotransferase system (sugar PTS). This major carbohydrate active-transport system catalyzes the phosphorylation of incoming sugar substrates concomitantly with their translocation across the cell membrane. Enzyme I transfers the phosphoryl group from phosphoenolpyruvate (PEP) to the phosphoryl carrier protein (HPr).</text>
</comment>
<dbReference type="InterPro" id="IPR036618">
    <property type="entry name" value="PtsI_HPr-bd_sf"/>
</dbReference>
<feature type="coiled-coil region" evidence="18">
    <location>
        <begin position="464"/>
        <end position="491"/>
    </location>
</feature>
<evidence type="ECO:0000256" key="19">
    <source>
        <dbReference type="SAM" id="MobiDB-lite"/>
    </source>
</evidence>
<keyword evidence="10 17" id="KW-0762">Sugar transport</keyword>
<keyword evidence="11 17" id="KW-0808">Transferase</keyword>
<gene>
    <name evidence="23" type="primary">ptsP</name>
    <name evidence="23" type="ORF">H6A60_00870</name>
</gene>
<evidence type="ECO:0000256" key="10">
    <source>
        <dbReference type="ARBA" id="ARBA00022597"/>
    </source>
</evidence>
<dbReference type="SUPFAM" id="SSF51621">
    <property type="entry name" value="Phosphoenolpyruvate/pyruvate domain"/>
    <property type="match status" value="1"/>
</dbReference>
<evidence type="ECO:0000259" key="22">
    <source>
        <dbReference type="Pfam" id="PF05524"/>
    </source>
</evidence>
<evidence type="ECO:0000256" key="5">
    <source>
        <dbReference type="ARBA" id="ARBA00007837"/>
    </source>
</evidence>
<feature type="domain" description="PEP-utilising enzyme mobile" evidence="20">
    <location>
        <begin position="211"/>
        <end position="286"/>
    </location>
</feature>
<dbReference type="Gene3D" id="3.20.20.60">
    <property type="entry name" value="Phosphoenolpyruvate-binding domains"/>
    <property type="match status" value="1"/>
</dbReference>
<evidence type="ECO:0000256" key="7">
    <source>
        <dbReference type="ARBA" id="ARBA00016544"/>
    </source>
</evidence>
<evidence type="ECO:0000256" key="9">
    <source>
        <dbReference type="ARBA" id="ARBA00022490"/>
    </source>
</evidence>
<dbReference type="NCBIfam" id="TIGR01417">
    <property type="entry name" value="PTS_I_fam"/>
    <property type="match status" value="1"/>
</dbReference>
<evidence type="ECO:0000313" key="24">
    <source>
        <dbReference type="Proteomes" id="UP000715095"/>
    </source>
</evidence>
<dbReference type="PANTHER" id="PTHR46244">
    <property type="entry name" value="PHOSPHOENOLPYRUVATE-PROTEIN PHOSPHOTRANSFERASE"/>
    <property type="match status" value="1"/>
</dbReference>
<dbReference type="InterPro" id="IPR008279">
    <property type="entry name" value="PEP-util_enz_mobile_dom"/>
</dbReference>
<evidence type="ECO:0000256" key="15">
    <source>
        <dbReference type="ARBA" id="ARBA00022842"/>
    </source>
</evidence>
<dbReference type="InterPro" id="IPR036637">
    <property type="entry name" value="Phosphohistidine_dom_sf"/>
</dbReference>
<dbReference type="PRINTS" id="PR01736">
    <property type="entry name" value="PHPHTRNFRASE"/>
</dbReference>
<dbReference type="PIRSF" id="PIRSF000732">
    <property type="entry name" value="PTS_enzyme_I"/>
    <property type="match status" value="1"/>
</dbReference>
<dbReference type="EC" id="2.7.3.9" evidence="6 17"/>
<feature type="domain" description="PEP-utilising enzyme C-terminal" evidence="21">
    <location>
        <begin position="313"/>
        <end position="607"/>
    </location>
</feature>
<keyword evidence="24" id="KW-1185">Reference proteome</keyword>
<protein>
    <recommendedName>
        <fullName evidence="7 17">Phosphoenolpyruvate-protein phosphotransferase</fullName>
        <ecNumber evidence="6 17">2.7.3.9</ecNumber>
    </recommendedName>
    <alternativeName>
        <fullName evidence="16 17">Phosphotransferase system, enzyme I</fullName>
    </alternativeName>
</protein>
<evidence type="ECO:0000256" key="14">
    <source>
        <dbReference type="ARBA" id="ARBA00022777"/>
    </source>
</evidence>
<organism evidence="23 24">
    <name type="scientific">Sutterella massiliensis</name>
    <dbReference type="NCBI Taxonomy" id="1816689"/>
    <lineage>
        <taxon>Bacteria</taxon>
        <taxon>Pseudomonadati</taxon>
        <taxon>Pseudomonadota</taxon>
        <taxon>Betaproteobacteria</taxon>
        <taxon>Burkholderiales</taxon>
        <taxon>Sutterellaceae</taxon>
        <taxon>Sutterella</taxon>
    </lineage>
</organism>
<dbReference type="InterPro" id="IPR008731">
    <property type="entry name" value="PTS_EIN"/>
</dbReference>
<name>A0ABS2DNW7_9BURK</name>
<keyword evidence="12 17" id="KW-0598">Phosphotransferase system</keyword>
<proteinExistence type="inferred from homology"/>
<evidence type="ECO:0000313" key="23">
    <source>
        <dbReference type="EMBL" id="MBM6703067.1"/>
    </source>
</evidence>
<evidence type="ECO:0000256" key="8">
    <source>
        <dbReference type="ARBA" id="ARBA00022448"/>
    </source>
</evidence>
<keyword evidence="18" id="KW-0175">Coiled coil</keyword>
<comment type="subcellular location">
    <subcellularLocation>
        <location evidence="4 17">Cytoplasm</location>
    </subcellularLocation>
</comment>
<dbReference type="InterPro" id="IPR000121">
    <property type="entry name" value="PEP_util_C"/>
</dbReference>
<keyword evidence="13 17" id="KW-0479">Metal-binding</keyword>
<dbReference type="SUPFAM" id="SSF47831">
    <property type="entry name" value="Enzyme I of the PEP:sugar phosphotransferase system HPr-binding (sub)domain"/>
    <property type="match status" value="1"/>
</dbReference>
<evidence type="ECO:0000256" key="1">
    <source>
        <dbReference type="ARBA" id="ARBA00000683"/>
    </source>
</evidence>
<keyword evidence="14 17" id="KW-0418">Kinase</keyword>
<evidence type="ECO:0000256" key="13">
    <source>
        <dbReference type="ARBA" id="ARBA00022723"/>
    </source>
</evidence>
<dbReference type="InterPro" id="IPR015813">
    <property type="entry name" value="Pyrv/PenolPyrv_kinase-like_dom"/>
</dbReference>
<keyword evidence="15 17" id="KW-0460">Magnesium</keyword>
<dbReference type="Gene3D" id="3.50.30.10">
    <property type="entry name" value="Phosphohistidine domain"/>
    <property type="match status" value="1"/>
</dbReference>
<reference evidence="23 24" key="1">
    <citation type="journal article" date="2021" name="Sci. Rep.">
        <title>The distribution of antibiotic resistance genes in chicken gut microbiota commensals.</title>
        <authorList>
            <person name="Juricova H."/>
            <person name="Matiasovicova J."/>
            <person name="Kubasova T."/>
            <person name="Cejkova D."/>
            <person name="Rychlik I."/>
        </authorList>
    </citation>
    <scope>NUCLEOTIDE SEQUENCE [LARGE SCALE GENOMIC DNA]</scope>
    <source>
        <strain evidence="23 24">An829</strain>
    </source>
</reference>
<dbReference type="GO" id="GO:0008965">
    <property type="term" value="F:phosphoenolpyruvate-protein phosphotransferase activity"/>
    <property type="evidence" value="ECO:0007669"/>
    <property type="project" value="UniProtKB-EC"/>
</dbReference>
<dbReference type="InterPro" id="IPR040442">
    <property type="entry name" value="Pyrv_kinase-like_dom_sf"/>
</dbReference>
<dbReference type="Pfam" id="PF02896">
    <property type="entry name" value="PEP-utilizers_C"/>
    <property type="match status" value="1"/>
</dbReference>
<evidence type="ECO:0000256" key="6">
    <source>
        <dbReference type="ARBA" id="ARBA00012232"/>
    </source>
</evidence>
<comment type="catalytic activity">
    <reaction evidence="1 17">
        <text>L-histidyl-[protein] + phosphoenolpyruvate = N(pros)-phospho-L-histidyl-[protein] + pyruvate</text>
        <dbReference type="Rhea" id="RHEA:23880"/>
        <dbReference type="Rhea" id="RHEA-COMP:9745"/>
        <dbReference type="Rhea" id="RHEA-COMP:9746"/>
        <dbReference type="ChEBI" id="CHEBI:15361"/>
        <dbReference type="ChEBI" id="CHEBI:29979"/>
        <dbReference type="ChEBI" id="CHEBI:58702"/>
        <dbReference type="ChEBI" id="CHEBI:64837"/>
        <dbReference type="EC" id="2.7.3.9"/>
    </reaction>
</comment>
<comment type="caution">
    <text evidence="23">The sequence shown here is derived from an EMBL/GenBank/DDBJ whole genome shotgun (WGS) entry which is preliminary data.</text>
</comment>
<sequence>MTSELYRMAEKKPADPCDISSESAVPAAVGESPAAARTDAAPEETAPVTATQSDDLQGLSVFPGVACGTAFFFSSSDLEISQFQIESSAVRGELQRLRMAAATVSKDLAGLSSELEDETLNEAASFLDVHRSIIEDPTLISETGVIIREKLVNAEWALSLRLEQIRRDFEQIEDDYLRERIEDIAWVFQRIQRVLAGRRSAKSLLSADAVDAPVILVSDSLDPADMLQLRERDDLDIVGIVMAEGSVTSHAAILAHSFEIPTLVGVHDVLEQVQSGDEVLVDAEKGILRIGPNAAEKKKAAKFMREIRARRRELVKLKTAKAVTKDGAVISLWANIALSEDLTDARRAGAEGIGLFRTEFLYLNRTDLPSEEEQTGAYRKIIRGMKDRIVTIRTADLGGDKMLSKESMSLLEEEPIDEANPALGLRALRFSFAYPELFQTQLRAILRAGVNTSVRILLPMISSLADVRNALAAIEEAKNSLERDNLRYCDEVRVGGMIETPAAIAMLGDLIPLLDFFSLGTNDLVQYTLAVDRTNAAVSSYYEETHPAVLRFISESIKRVLSAGKDISVCGEMAGRADLTPFFIGLGCRALSMDSSHIPSVKERILTLNLEACEEFARSLIRRKSSESARKAIAEFALANPVKENVHVDA</sequence>
<comment type="similarity">
    <text evidence="5 17">Belongs to the PEP-utilizing enzyme family.</text>
</comment>
<dbReference type="Proteomes" id="UP000715095">
    <property type="component" value="Unassembled WGS sequence"/>
</dbReference>
<accession>A0ABS2DNW7</accession>
<evidence type="ECO:0000259" key="21">
    <source>
        <dbReference type="Pfam" id="PF02896"/>
    </source>
</evidence>
<dbReference type="InterPro" id="IPR050499">
    <property type="entry name" value="PEP-utilizing_PTS_enzyme"/>
</dbReference>
<feature type="domain" description="Phosphotransferase system enzyme I N-terminal" evidence="22">
    <location>
        <begin position="57"/>
        <end position="180"/>
    </location>
</feature>
<dbReference type="Pfam" id="PF00391">
    <property type="entry name" value="PEP-utilizers"/>
    <property type="match status" value="1"/>
</dbReference>
<evidence type="ECO:0000256" key="2">
    <source>
        <dbReference type="ARBA" id="ARBA00001946"/>
    </source>
</evidence>
<keyword evidence="9 17" id="KW-0963">Cytoplasm</keyword>
<evidence type="ECO:0000256" key="4">
    <source>
        <dbReference type="ARBA" id="ARBA00004496"/>
    </source>
</evidence>
<dbReference type="Gene3D" id="1.10.274.10">
    <property type="entry name" value="PtsI, HPr-binding domain"/>
    <property type="match status" value="1"/>
</dbReference>
<dbReference type="PROSITE" id="PS00742">
    <property type="entry name" value="PEP_ENZYMES_2"/>
    <property type="match status" value="1"/>
</dbReference>
<evidence type="ECO:0000256" key="11">
    <source>
        <dbReference type="ARBA" id="ARBA00022679"/>
    </source>
</evidence>
<dbReference type="SUPFAM" id="SSF52009">
    <property type="entry name" value="Phosphohistidine domain"/>
    <property type="match status" value="1"/>
</dbReference>
<dbReference type="InterPro" id="IPR024692">
    <property type="entry name" value="PTS_EI"/>
</dbReference>
<dbReference type="InterPro" id="IPR006318">
    <property type="entry name" value="PTS_EI-like"/>
</dbReference>
<comment type="cofactor">
    <cofactor evidence="2 17">
        <name>Mg(2+)</name>
        <dbReference type="ChEBI" id="CHEBI:18420"/>
    </cofactor>
</comment>
<dbReference type="PANTHER" id="PTHR46244:SF3">
    <property type="entry name" value="PHOSPHOENOLPYRUVATE-PROTEIN PHOSPHOTRANSFERASE"/>
    <property type="match status" value="1"/>
</dbReference>
<evidence type="ECO:0000256" key="17">
    <source>
        <dbReference type="PIRNR" id="PIRNR000732"/>
    </source>
</evidence>
<keyword evidence="8 17" id="KW-0813">Transport</keyword>